<dbReference type="InterPro" id="IPR008557">
    <property type="entry name" value="PhoX"/>
</dbReference>
<dbReference type="EMBL" id="JBHSSW010000012">
    <property type="protein sequence ID" value="MFC6198313.1"/>
    <property type="molecule type" value="Genomic_DNA"/>
</dbReference>
<gene>
    <name evidence="1" type="ORF">ACFQDM_09495</name>
</gene>
<sequence>MLASNDRGLSRPYQKRTEAEPLGSLVSRRRLLQGAGLGVMGLALGGCAVPDARSSLTFREIELLKTPGEVLPEGYRSQRIISWGDPLFDDAPAFSPSALTAEIAARQFGVNNDFLAFLPLDNSDDHGLLFANHEYPNPHLMWPGLTEETAARDMSDEQVAVTIASVGASVVELRKQDGSWTVVKSERFNRRITANTPMRISGPAAGHPKLQTGYDPKGLTALGTLSNCNGGVTPWGTILTCEEGAGWIFHGKVDGLPDEALLRRYYYDEPENDRWGWARVEPRFDLANEPNEPNRFEWVVEIDPNDPNSVPVKRTALGRFAHEGAATALAPDGRVVVYLGDDWEFEYCYRFVSDKPVRPGGATENADILDEGVLSVARFTDSGLLQWIPLVFGKGPFTPDNGFHSQADVLINTRHAADLVGATPMDSPEGFAPNPVTGTVIVALTSNADRSEAVPGNPRANNRYGHLLELKPPQTGGGLDHAADVFDWEVLALCGDPSNAGHGAQFHGQTSANGWFTDPDNIGFDPGGRLWVCTDGVQPSGHDGLYAMDLVGDARALPKLFYAPPSGAECCSPTFIEEGRTLLLGIQHPGEDSASLSHVSTRWPDFDDGLPPRPSIVAISRPDGRLVGD</sequence>
<evidence type="ECO:0000313" key="2">
    <source>
        <dbReference type="Proteomes" id="UP001596303"/>
    </source>
</evidence>
<dbReference type="SUPFAM" id="SSF63829">
    <property type="entry name" value="Calcium-dependent phosphotriesterase"/>
    <property type="match status" value="1"/>
</dbReference>
<dbReference type="PANTHER" id="PTHR35399">
    <property type="entry name" value="SLR8030 PROTEIN"/>
    <property type="match status" value="1"/>
</dbReference>
<accession>A0ABW1S9U9</accession>
<dbReference type="PANTHER" id="PTHR35399:SF2">
    <property type="entry name" value="DUF839 DOMAIN-CONTAINING PROTEIN"/>
    <property type="match status" value="1"/>
</dbReference>
<proteinExistence type="predicted"/>
<dbReference type="Proteomes" id="UP001596303">
    <property type="component" value="Unassembled WGS sequence"/>
</dbReference>
<dbReference type="Pfam" id="PF05787">
    <property type="entry name" value="PhoX"/>
    <property type="match status" value="1"/>
</dbReference>
<comment type="caution">
    <text evidence="1">The sequence shown here is derived from an EMBL/GenBank/DDBJ whole genome shotgun (WGS) entry which is preliminary data.</text>
</comment>
<dbReference type="InterPro" id="IPR006311">
    <property type="entry name" value="TAT_signal"/>
</dbReference>
<keyword evidence="2" id="KW-1185">Reference proteome</keyword>
<dbReference type="PROSITE" id="PS51318">
    <property type="entry name" value="TAT"/>
    <property type="match status" value="1"/>
</dbReference>
<evidence type="ECO:0000313" key="1">
    <source>
        <dbReference type="EMBL" id="MFC6198313.1"/>
    </source>
</evidence>
<organism evidence="1 2">
    <name type="scientific">Ponticaulis profundi</name>
    <dbReference type="NCBI Taxonomy" id="2665222"/>
    <lineage>
        <taxon>Bacteria</taxon>
        <taxon>Pseudomonadati</taxon>
        <taxon>Pseudomonadota</taxon>
        <taxon>Alphaproteobacteria</taxon>
        <taxon>Hyphomonadales</taxon>
        <taxon>Hyphomonadaceae</taxon>
        <taxon>Ponticaulis</taxon>
    </lineage>
</organism>
<protein>
    <submittedName>
        <fullName evidence="1">PhoX family protein</fullName>
    </submittedName>
</protein>
<dbReference type="RefSeq" id="WP_377378425.1">
    <property type="nucleotide sequence ID" value="NZ_JBHSSW010000012.1"/>
</dbReference>
<reference evidence="2" key="1">
    <citation type="journal article" date="2019" name="Int. J. Syst. Evol. Microbiol.">
        <title>The Global Catalogue of Microorganisms (GCM) 10K type strain sequencing project: providing services to taxonomists for standard genome sequencing and annotation.</title>
        <authorList>
            <consortium name="The Broad Institute Genomics Platform"/>
            <consortium name="The Broad Institute Genome Sequencing Center for Infectious Disease"/>
            <person name="Wu L."/>
            <person name="Ma J."/>
        </authorList>
    </citation>
    <scope>NUCLEOTIDE SEQUENCE [LARGE SCALE GENOMIC DNA]</scope>
    <source>
        <strain evidence="2">CGMCC-1.15741</strain>
    </source>
</reference>
<name>A0ABW1S9U9_9PROT</name>